<accession>A0ABQ2IGI0</accession>
<evidence type="ECO:0000256" key="1">
    <source>
        <dbReference type="SAM" id="MobiDB-lite"/>
    </source>
</evidence>
<dbReference type="InterPro" id="IPR027417">
    <property type="entry name" value="P-loop_NTPase"/>
</dbReference>
<sequence>MRAGIPMTEQRAFEAEDDTEEAWSAPDFLADEGRVEVAAPAEDNSFPRFLSEAWDDDSPAVRPSLVPVQGGLPLLYAGESHLLFGQSGSGKSWLGYHMAAQVAADGGIALLIDRESNPRTIRTRLKALGVTRAQAGRIGYWKPSGSLMPGQPARRHLDTWLSRFHVELILLDSVSKDLAAAGFGENDPGEYVKWQQHVVEPWTGRRIASVLIDHVGHQAPQRIAMPRGASSKKDQISGSALYFRIVTQFSRASSGSAELVSIKDREGYRQDGEVAAVMHVEVADGGQQVGIRLSVPDARATSVIVSSPETQEDEYRELVAGLLRENDEAPLIGNQLAEKMKGLPGRFPPPASRALKWLVQEGYASASAPGLRGAIHYRLIKPYSSSSGRPGSSKAPAAGPGLEELF</sequence>
<name>A0ABQ2IGI0_9MICO</name>
<dbReference type="Pfam" id="PF13481">
    <property type="entry name" value="AAA_25"/>
    <property type="match status" value="1"/>
</dbReference>
<evidence type="ECO:0008006" key="4">
    <source>
        <dbReference type="Google" id="ProtNLM"/>
    </source>
</evidence>
<gene>
    <name evidence="2" type="ORF">GCM10009721_39240</name>
</gene>
<evidence type="ECO:0000313" key="3">
    <source>
        <dbReference type="Proteomes" id="UP000623461"/>
    </source>
</evidence>
<organism evidence="2 3">
    <name type="scientific">Terrabacter tumescens</name>
    <dbReference type="NCBI Taxonomy" id="60443"/>
    <lineage>
        <taxon>Bacteria</taxon>
        <taxon>Bacillati</taxon>
        <taxon>Actinomycetota</taxon>
        <taxon>Actinomycetes</taxon>
        <taxon>Micrococcales</taxon>
        <taxon>Intrasporangiaceae</taxon>
        <taxon>Terrabacter</taxon>
    </lineage>
</organism>
<keyword evidence="3" id="KW-1185">Reference proteome</keyword>
<reference evidence="3" key="1">
    <citation type="journal article" date="2019" name="Int. J. Syst. Evol. Microbiol.">
        <title>The Global Catalogue of Microorganisms (GCM) 10K type strain sequencing project: providing services to taxonomists for standard genome sequencing and annotation.</title>
        <authorList>
            <consortium name="The Broad Institute Genomics Platform"/>
            <consortium name="The Broad Institute Genome Sequencing Center for Infectious Disease"/>
            <person name="Wu L."/>
            <person name="Ma J."/>
        </authorList>
    </citation>
    <scope>NUCLEOTIDE SEQUENCE [LARGE SCALE GENOMIC DNA]</scope>
    <source>
        <strain evidence="3">JCM 1365</strain>
    </source>
</reference>
<feature type="region of interest" description="Disordered" evidence="1">
    <location>
        <begin position="383"/>
        <end position="406"/>
    </location>
</feature>
<dbReference type="EMBL" id="BMNZ01000009">
    <property type="protein sequence ID" value="GGN07725.1"/>
    <property type="molecule type" value="Genomic_DNA"/>
</dbReference>
<dbReference type="Proteomes" id="UP000623461">
    <property type="component" value="Unassembled WGS sequence"/>
</dbReference>
<dbReference type="SUPFAM" id="SSF52540">
    <property type="entry name" value="P-loop containing nucleoside triphosphate hydrolases"/>
    <property type="match status" value="1"/>
</dbReference>
<feature type="region of interest" description="Disordered" evidence="1">
    <location>
        <begin position="1"/>
        <end position="22"/>
    </location>
</feature>
<protein>
    <recommendedName>
        <fullName evidence="4">AAA domain-containing protein</fullName>
    </recommendedName>
</protein>
<proteinExistence type="predicted"/>
<dbReference type="Gene3D" id="3.40.50.300">
    <property type="entry name" value="P-loop containing nucleotide triphosphate hydrolases"/>
    <property type="match status" value="1"/>
</dbReference>
<evidence type="ECO:0000313" key="2">
    <source>
        <dbReference type="EMBL" id="GGN07725.1"/>
    </source>
</evidence>
<comment type="caution">
    <text evidence="2">The sequence shown here is derived from an EMBL/GenBank/DDBJ whole genome shotgun (WGS) entry which is preliminary data.</text>
</comment>
<feature type="compositionally biased region" description="Low complexity" evidence="1">
    <location>
        <begin position="384"/>
        <end position="406"/>
    </location>
</feature>